<comment type="subcellular location">
    <subcellularLocation>
        <location evidence="2">Cell inner membrane</location>
        <topology evidence="2">Multi-pass membrane protein</topology>
    </subcellularLocation>
    <subcellularLocation>
        <location evidence="10">Cell membrane</location>
        <topology evidence="10">Multi-pass membrane protein</topology>
    </subcellularLocation>
</comment>
<comment type="similarity">
    <text evidence="3">Belongs to the binding-protein-dependent transport system permease family. HisMQ subfamily.</text>
</comment>
<dbReference type="KEGG" id="por:APT59_04025"/>
<keyword evidence="7" id="KW-0029">Amino-acid transport</keyword>
<keyword evidence="5" id="KW-1003">Cell membrane</keyword>
<dbReference type="InterPro" id="IPR000515">
    <property type="entry name" value="MetI-like"/>
</dbReference>
<accession>A0A0U4WE30</accession>
<proteinExistence type="inferred from homology"/>
<dbReference type="GO" id="GO:0043190">
    <property type="term" value="C:ATP-binding cassette (ABC) transporter complex"/>
    <property type="evidence" value="ECO:0007669"/>
    <property type="project" value="InterPro"/>
</dbReference>
<reference evidence="11 12" key="1">
    <citation type="submission" date="2016-01" db="EMBL/GenBank/DDBJ databases">
        <title>Annotation of Pseudomonas oryzihabitans USDA-ARS-USMARC-56511.</title>
        <authorList>
            <person name="Harhay G.P."/>
            <person name="Harhay D.M."/>
            <person name="Smith T.P.L."/>
            <person name="Bono J.L."/>
            <person name="Heaton M.P."/>
            <person name="Clawson M.L."/>
            <person name="Chitko-Mckown C.G."/>
            <person name="Capik S.F."/>
            <person name="DeDonder K.D."/>
            <person name="Apley M.D."/>
            <person name="Lubbers B.V."/>
            <person name="White B.J."/>
            <person name="Larson R.L."/>
        </authorList>
    </citation>
    <scope>NUCLEOTIDE SEQUENCE [LARGE SCALE GENOMIC DNA]</scope>
    <source>
        <strain evidence="11 12">USDA-ARS-USMARC-56511</strain>
    </source>
</reference>
<dbReference type="CDD" id="cd06261">
    <property type="entry name" value="TM_PBP2"/>
    <property type="match status" value="1"/>
</dbReference>
<evidence type="ECO:0000256" key="6">
    <source>
        <dbReference type="ARBA" id="ARBA00022692"/>
    </source>
</evidence>
<dbReference type="RefSeq" id="WP_059313669.1">
    <property type="nucleotide sequence ID" value="NZ_CP013987.1"/>
</dbReference>
<dbReference type="Proteomes" id="UP000064137">
    <property type="component" value="Chromosome"/>
</dbReference>
<dbReference type="EMBL" id="CP013987">
    <property type="protein sequence ID" value="ALZ83410.1"/>
    <property type="molecule type" value="Genomic_DNA"/>
</dbReference>
<keyword evidence="9 10" id="KW-0472">Membrane</keyword>
<dbReference type="InterPro" id="IPR035906">
    <property type="entry name" value="MetI-like_sf"/>
</dbReference>
<evidence type="ECO:0000256" key="2">
    <source>
        <dbReference type="ARBA" id="ARBA00004429"/>
    </source>
</evidence>
<keyword evidence="6 10" id="KW-0812">Transmembrane</keyword>
<dbReference type="SUPFAM" id="SSF161098">
    <property type="entry name" value="MetI-like"/>
    <property type="match status" value="1"/>
</dbReference>
<name>A0A0U4WE30_9PSED</name>
<gene>
    <name evidence="11" type="ORF">APT59_04025</name>
</gene>
<sequence>MYEAPSWFLELWNARQTLAAGFATTLACSLLAVLGGTLLGTLGGLALTYGRWPLRLPFRLYSDLIRGTPVFVLVLACYYMAPALGLRPTPFQAGTAALLLFCGSHVAEIVRGALQAIPRGQHEAAKAIGLTFVQSLQEVLLPQALRQILPTWVNASTEIVKASTLLSVIGVAELLLSSQQVIARTFMTLQFYLFAGLLFFLINFAIERLGRYLEKRVTLP</sequence>
<dbReference type="GO" id="GO:0022857">
    <property type="term" value="F:transmembrane transporter activity"/>
    <property type="evidence" value="ECO:0007669"/>
    <property type="project" value="InterPro"/>
</dbReference>
<dbReference type="GO" id="GO:0006865">
    <property type="term" value="P:amino acid transport"/>
    <property type="evidence" value="ECO:0007669"/>
    <property type="project" value="UniProtKB-KW"/>
</dbReference>
<evidence type="ECO:0000256" key="8">
    <source>
        <dbReference type="ARBA" id="ARBA00022989"/>
    </source>
</evidence>
<dbReference type="PANTHER" id="PTHR30614:SF20">
    <property type="entry name" value="GLUTAMINE TRANSPORT SYSTEM PERMEASE PROTEIN GLNP"/>
    <property type="match status" value="1"/>
</dbReference>
<evidence type="ECO:0000256" key="3">
    <source>
        <dbReference type="ARBA" id="ARBA00010072"/>
    </source>
</evidence>
<protein>
    <submittedName>
        <fullName evidence="11">ABC transporter permease</fullName>
    </submittedName>
</protein>
<feature type="transmembrane region" description="Helical" evidence="10">
    <location>
        <begin position="20"/>
        <end position="48"/>
    </location>
</feature>
<comment type="function">
    <text evidence="1">Part of the binding-protein-dependent transport system for glutamine; probably responsible for the translocation of the substrate across the membrane.</text>
</comment>
<dbReference type="InterPro" id="IPR010065">
    <property type="entry name" value="AA_ABC_transptr_permease_3TM"/>
</dbReference>
<evidence type="ECO:0000313" key="11">
    <source>
        <dbReference type="EMBL" id="ALZ83410.1"/>
    </source>
</evidence>
<evidence type="ECO:0000313" key="12">
    <source>
        <dbReference type="Proteomes" id="UP000064137"/>
    </source>
</evidence>
<evidence type="ECO:0000256" key="4">
    <source>
        <dbReference type="ARBA" id="ARBA00022448"/>
    </source>
</evidence>
<dbReference type="Pfam" id="PF00528">
    <property type="entry name" value="BPD_transp_1"/>
    <property type="match status" value="1"/>
</dbReference>
<evidence type="ECO:0000256" key="1">
    <source>
        <dbReference type="ARBA" id="ARBA00003159"/>
    </source>
</evidence>
<organism evidence="11 12">
    <name type="scientific">Pseudomonas oryzihabitans</name>
    <dbReference type="NCBI Taxonomy" id="47885"/>
    <lineage>
        <taxon>Bacteria</taxon>
        <taxon>Pseudomonadati</taxon>
        <taxon>Pseudomonadota</taxon>
        <taxon>Gammaproteobacteria</taxon>
        <taxon>Pseudomonadales</taxon>
        <taxon>Pseudomonadaceae</taxon>
        <taxon>Pseudomonas</taxon>
    </lineage>
</organism>
<keyword evidence="4 10" id="KW-0813">Transport</keyword>
<feature type="transmembrane region" description="Helical" evidence="10">
    <location>
        <begin position="60"/>
        <end position="81"/>
    </location>
</feature>
<dbReference type="InterPro" id="IPR043429">
    <property type="entry name" value="ArtM/GltK/GlnP/TcyL/YhdX-like"/>
</dbReference>
<dbReference type="PROSITE" id="PS50928">
    <property type="entry name" value="ABC_TM1"/>
    <property type="match status" value="1"/>
</dbReference>
<dbReference type="PANTHER" id="PTHR30614">
    <property type="entry name" value="MEMBRANE COMPONENT OF AMINO ACID ABC TRANSPORTER"/>
    <property type="match status" value="1"/>
</dbReference>
<feature type="transmembrane region" description="Helical" evidence="10">
    <location>
        <begin position="181"/>
        <end position="206"/>
    </location>
</feature>
<dbReference type="Gene3D" id="1.10.3720.10">
    <property type="entry name" value="MetI-like"/>
    <property type="match status" value="1"/>
</dbReference>
<dbReference type="NCBIfam" id="TIGR01726">
    <property type="entry name" value="HEQRo_perm_3TM"/>
    <property type="match status" value="1"/>
</dbReference>
<evidence type="ECO:0000256" key="5">
    <source>
        <dbReference type="ARBA" id="ARBA00022475"/>
    </source>
</evidence>
<evidence type="ECO:0000256" key="9">
    <source>
        <dbReference type="ARBA" id="ARBA00023136"/>
    </source>
</evidence>
<evidence type="ECO:0000256" key="7">
    <source>
        <dbReference type="ARBA" id="ARBA00022970"/>
    </source>
</evidence>
<evidence type="ECO:0000256" key="10">
    <source>
        <dbReference type="RuleBase" id="RU363032"/>
    </source>
</evidence>
<dbReference type="AlphaFoldDB" id="A0A0U4WE30"/>
<keyword evidence="8 10" id="KW-1133">Transmembrane helix</keyword>
<dbReference type="OrthoDB" id="9809799at2"/>